<dbReference type="GO" id="GO:0035556">
    <property type="term" value="P:intracellular signal transduction"/>
    <property type="evidence" value="ECO:0007669"/>
    <property type="project" value="TreeGrafter"/>
</dbReference>
<proteinExistence type="inferred from homology"/>
<keyword evidence="4" id="KW-0808">Transferase</keyword>
<dbReference type="EC" id="2.7.11.1" evidence="1"/>
<comment type="catalytic activity">
    <reaction evidence="8">
        <text>L-threonyl-[protein] + ATP = O-phospho-L-threonyl-[protein] + ADP + H(+)</text>
        <dbReference type="Rhea" id="RHEA:46608"/>
        <dbReference type="Rhea" id="RHEA-COMP:11060"/>
        <dbReference type="Rhea" id="RHEA-COMP:11605"/>
        <dbReference type="ChEBI" id="CHEBI:15378"/>
        <dbReference type="ChEBI" id="CHEBI:30013"/>
        <dbReference type="ChEBI" id="CHEBI:30616"/>
        <dbReference type="ChEBI" id="CHEBI:61977"/>
        <dbReference type="ChEBI" id="CHEBI:456216"/>
        <dbReference type="EC" id="2.7.11.1"/>
    </reaction>
</comment>
<evidence type="ECO:0000256" key="8">
    <source>
        <dbReference type="ARBA" id="ARBA00047899"/>
    </source>
</evidence>
<comment type="similarity">
    <text evidence="10">Belongs to the protein kinase superfamily. CAMK Ser/Thr protein kinase family. DAP kinase subfamily.</text>
</comment>
<comment type="caution">
    <text evidence="12">The sequence shown here is derived from an EMBL/GenBank/DDBJ whole genome shotgun (WGS) entry which is preliminary data.</text>
</comment>
<dbReference type="InterPro" id="IPR011009">
    <property type="entry name" value="Kinase-like_dom_sf"/>
</dbReference>
<dbReference type="Gene3D" id="3.30.200.20">
    <property type="entry name" value="Phosphorylase Kinase, domain 1"/>
    <property type="match status" value="1"/>
</dbReference>
<keyword evidence="7" id="KW-0067">ATP-binding</keyword>
<reference evidence="12 13" key="1">
    <citation type="submission" date="2019-09" db="EMBL/GenBank/DDBJ databases">
        <title>Bird 10,000 Genomes (B10K) Project - Family phase.</title>
        <authorList>
            <person name="Zhang G."/>
        </authorList>
    </citation>
    <scope>NUCLEOTIDE SEQUENCE [LARGE SCALE GENOMIC DNA]</scope>
    <source>
        <strain evidence="12">B10K-DU-001-37</strain>
        <tissue evidence="12">Muscle</tissue>
    </source>
</reference>
<dbReference type="EMBL" id="VXAW01012532">
    <property type="protein sequence ID" value="NXM08519.1"/>
    <property type="molecule type" value="Genomic_DNA"/>
</dbReference>
<comment type="catalytic activity">
    <reaction evidence="9">
        <text>L-seryl-[protein] + ATP = O-phospho-L-seryl-[protein] + ADP + H(+)</text>
        <dbReference type="Rhea" id="RHEA:17989"/>
        <dbReference type="Rhea" id="RHEA-COMP:9863"/>
        <dbReference type="Rhea" id="RHEA-COMP:11604"/>
        <dbReference type="ChEBI" id="CHEBI:15378"/>
        <dbReference type="ChEBI" id="CHEBI:29999"/>
        <dbReference type="ChEBI" id="CHEBI:30616"/>
        <dbReference type="ChEBI" id="CHEBI:83421"/>
        <dbReference type="ChEBI" id="CHEBI:456216"/>
        <dbReference type="EC" id="2.7.11.1"/>
    </reaction>
</comment>
<evidence type="ECO:0000259" key="11">
    <source>
        <dbReference type="PROSITE" id="PS50011"/>
    </source>
</evidence>
<gene>
    <name evidence="12" type="primary">Stk17b</name>
    <name evidence="12" type="ORF">TYRSAV_R04093</name>
</gene>
<evidence type="ECO:0000256" key="1">
    <source>
        <dbReference type="ARBA" id="ARBA00012513"/>
    </source>
</evidence>
<keyword evidence="5" id="KW-0547">Nucleotide-binding</keyword>
<dbReference type="GO" id="GO:0005524">
    <property type="term" value="F:ATP binding"/>
    <property type="evidence" value="ECO:0007669"/>
    <property type="project" value="UniProtKB-KW"/>
</dbReference>
<protein>
    <recommendedName>
        <fullName evidence="1">non-specific serine/threonine protein kinase</fullName>
        <ecNumber evidence="1">2.7.11.1</ecNumber>
    </recommendedName>
</protein>
<name>A0A7L0XYH9_TYRSA</name>
<evidence type="ECO:0000256" key="7">
    <source>
        <dbReference type="ARBA" id="ARBA00022840"/>
    </source>
</evidence>
<dbReference type="GO" id="GO:0005634">
    <property type="term" value="C:nucleus"/>
    <property type="evidence" value="ECO:0007669"/>
    <property type="project" value="TreeGrafter"/>
</dbReference>
<dbReference type="SUPFAM" id="SSF56112">
    <property type="entry name" value="Protein kinase-like (PK-like)"/>
    <property type="match status" value="1"/>
</dbReference>
<evidence type="ECO:0000256" key="2">
    <source>
        <dbReference type="ARBA" id="ARBA00022527"/>
    </source>
</evidence>
<sequence>RGRSAVVRKCVAKSTGQEYAAKFLKKRRRGQDCKAEIHHEIAVLELMKSNPRIVNLHEVYETANEIILVLEYAAGGEIFDLCVPDLDYRIGERDIVRLIRQILEGLCCLHENNIVHLDLKARLQQTFYFSTSPQNILLSSIDPLGDVKIVDFGISRKLENSSELRHIMGTTEYLGMEELLHN</sequence>
<dbReference type="InterPro" id="IPR000719">
    <property type="entry name" value="Prot_kinase_dom"/>
</dbReference>
<evidence type="ECO:0000256" key="6">
    <source>
        <dbReference type="ARBA" id="ARBA00022777"/>
    </source>
</evidence>
<dbReference type="GO" id="GO:0004674">
    <property type="term" value="F:protein serine/threonine kinase activity"/>
    <property type="evidence" value="ECO:0007669"/>
    <property type="project" value="UniProtKB-KW"/>
</dbReference>
<keyword evidence="2" id="KW-0723">Serine/threonine-protein kinase</keyword>
<evidence type="ECO:0000256" key="10">
    <source>
        <dbReference type="ARBA" id="ARBA00060827"/>
    </source>
</evidence>
<evidence type="ECO:0000256" key="4">
    <source>
        <dbReference type="ARBA" id="ARBA00022679"/>
    </source>
</evidence>
<evidence type="ECO:0000313" key="12">
    <source>
        <dbReference type="EMBL" id="NXM08519.1"/>
    </source>
</evidence>
<evidence type="ECO:0000256" key="5">
    <source>
        <dbReference type="ARBA" id="ARBA00022741"/>
    </source>
</evidence>
<keyword evidence="3" id="KW-0597">Phosphoprotein</keyword>
<dbReference type="GO" id="GO:0043065">
    <property type="term" value="P:positive regulation of apoptotic process"/>
    <property type="evidence" value="ECO:0007669"/>
    <property type="project" value="TreeGrafter"/>
</dbReference>
<accession>A0A7L0XYH9</accession>
<evidence type="ECO:0000313" key="13">
    <source>
        <dbReference type="Proteomes" id="UP000537779"/>
    </source>
</evidence>
<evidence type="ECO:0000256" key="3">
    <source>
        <dbReference type="ARBA" id="ARBA00022553"/>
    </source>
</evidence>
<dbReference type="AlphaFoldDB" id="A0A7L0XYH9"/>
<organism evidence="12 13">
    <name type="scientific">Tyrannus savana</name>
    <name type="common">Fork-tailed flycatcher</name>
    <name type="synonym">Muscivora tyrannus</name>
    <dbReference type="NCBI Taxonomy" id="137541"/>
    <lineage>
        <taxon>Eukaryota</taxon>
        <taxon>Metazoa</taxon>
        <taxon>Chordata</taxon>
        <taxon>Craniata</taxon>
        <taxon>Vertebrata</taxon>
        <taxon>Euteleostomi</taxon>
        <taxon>Archelosauria</taxon>
        <taxon>Archosauria</taxon>
        <taxon>Dinosauria</taxon>
        <taxon>Saurischia</taxon>
        <taxon>Theropoda</taxon>
        <taxon>Coelurosauria</taxon>
        <taxon>Aves</taxon>
        <taxon>Neognathae</taxon>
        <taxon>Neoaves</taxon>
        <taxon>Telluraves</taxon>
        <taxon>Australaves</taxon>
        <taxon>Passeriformes</taxon>
        <taxon>Tyrannidae</taxon>
        <taxon>Tyrannus</taxon>
    </lineage>
</organism>
<evidence type="ECO:0000256" key="9">
    <source>
        <dbReference type="ARBA" id="ARBA00048679"/>
    </source>
</evidence>
<feature type="non-terminal residue" evidence="12">
    <location>
        <position position="1"/>
    </location>
</feature>
<dbReference type="FunFam" id="3.30.200.20:FF:000175">
    <property type="entry name" value="Serine/threonine-protein kinase 17B"/>
    <property type="match status" value="1"/>
</dbReference>
<dbReference type="PANTHER" id="PTHR24342:SF5">
    <property type="entry name" value="SERINE_THREONINE-PROTEIN KINASE 17B"/>
    <property type="match status" value="1"/>
</dbReference>
<keyword evidence="13" id="KW-1185">Reference proteome</keyword>
<feature type="domain" description="Protein kinase" evidence="11">
    <location>
        <begin position="1"/>
        <end position="182"/>
    </location>
</feature>
<keyword evidence="6 12" id="KW-0418">Kinase</keyword>
<dbReference type="Proteomes" id="UP000537779">
    <property type="component" value="Unassembled WGS sequence"/>
</dbReference>
<dbReference type="PROSITE" id="PS50011">
    <property type="entry name" value="PROTEIN_KINASE_DOM"/>
    <property type="match status" value="1"/>
</dbReference>
<feature type="non-terminal residue" evidence="12">
    <location>
        <position position="182"/>
    </location>
</feature>
<dbReference type="PANTHER" id="PTHR24342">
    <property type="entry name" value="SERINE/THREONINE-PROTEIN KINASE 17"/>
    <property type="match status" value="1"/>
</dbReference>
<dbReference type="Gene3D" id="1.10.510.10">
    <property type="entry name" value="Transferase(Phosphotransferase) domain 1"/>
    <property type="match status" value="1"/>
</dbReference>
<dbReference type="Pfam" id="PF00069">
    <property type="entry name" value="Pkinase"/>
    <property type="match status" value="1"/>
</dbReference>